<gene>
    <name evidence="2" type="ORF">Asru_0549_04</name>
</gene>
<proteinExistence type="predicted"/>
<sequence>MPCFIDKPDGDVGFGGLDVYGWVAAHVMEPEIRVTANGRRVPHLLHDRPDVRRILPPFGFVSGVFAPLTVFDLDMCEEVEIELFCEGDVVSKHCLLKPEVTQARASEETLRLAARDKSRSILACPRCRSTAIRGLLDAPRVTCPDCNEVLSQGHRAFNMISDALKISSRVTETDNVSSNPYPNEVIELIGRATADGGWVLDCGAGRRPRRTPHVLNVEIVDYGSTDVLAVGESLPFADASFDAAVSLAVLEHVRDPFACARELLRVVRPGGEILAAVPFLQPVHGFPNHFYNMTQQGLENLFAEGGEILECVVPPYGHPIFAVQWLLREYLAGLPEGAHEEFASMTIGEAAMIDPRVYLGRRPATQLSAKARSIVSCLNTVRVRRK</sequence>
<dbReference type="Pfam" id="PF08241">
    <property type="entry name" value="Methyltransf_11"/>
    <property type="match status" value="1"/>
</dbReference>
<dbReference type="Gene3D" id="3.40.50.150">
    <property type="entry name" value="Vaccinia Virus protein VP39"/>
    <property type="match status" value="1"/>
</dbReference>
<dbReference type="GO" id="GO:0032259">
    <property type="term" value="P:methylation"/>
    <property type="evidence" value="ECO:0007669"/>
    <property type="project" value="UniProtKB-KW"/>
</dbReference>
<accession>A0A0D6P876</accession>
<organism evidence="2 3">
    <name type="scientific">Acidisphaera rubrifaciens HS-AP3</name>
    <dbReference type="NCBI Taxonomy" id="1231350"/>
    <lineage>
        <taxon>Bacteria</taxon>
        <taxon>Pseudomonadati</taxon>
        <taxon>Pseudomonadota</taxon>
        <taxon>Alphaproteobacteria</taxon>
        <taxon>Acetobacterales</taxon>
        <taxon>Acetobacteraceae</taxon>
        <taxon>Acidisphaera</taxon>
    </lineage>
</organism>
<dbReference type="RefSeq" id="WP_048862320.1">
    <property type="nucleotide sequence ID" value="NZ_BANB01000549.1"/>
</dbReference>
<dbReference type="AlphaFoldDB" id="A0A0D6P876"/>
<reference evidence="2 3" key="1">
    <citation type="submission" date="2012-11" db="EMBL/GenBank/DDBJ databases">
        <title>Whole genome sequence of Acidisphaera rubrifaciens HS-AP3.</title>
        <authorList>
            <person name="Azuma Y."/>
            <person name="Higashiura N."/>
            <person name="Hirakawa H."/>
            <person name="Matsushita K."/>
        </authorList>
    </citation>
    <scope>NUCLEOTIDE SEQUENCE [LARGE SCALE GENOMIC DNA]</scope>
    <source>
        <strain evidence="2 3">HS-AP3</strain>
    </source>
</reference>
<dbReference type="Proteomes" id="UP000032680">
    <property type="component" value="Unassembled WGS sequence"/>
</dbReference>
<dbReference type="InterPro" id="IPR029063">
    <property type="entry name" value="SAM-dependent_MTases_sf"/>
</dbReference>
<evidence type="ECO:0000313" key="2">
    <source>
        <dbReference type="EMBL" id="GAN77975.1"/>
    </source>
</evidence>
<protein>
    <submittedName>
        <fullName evidence="2">Methyltransferase type 11</fullName>
    </submittedName>
</protein>
<keyword evidence="2" id="KW-0489">Methyltransferase</keyword>
<dbReference type="SUPFAM" id="SSF53335">
    <property type="entry name" value="S-adenosyl-L-methionine-dependent methyltransferases"/>
    <property type="match status" value="1"/>
</dbReference>
<keyword evidence="2" id="KW-0808">Transferase</keyword>
<comment type="caution">
    <text evidence="2">The sequence shown here is derived from an EMBL/GenBank/DDBJ whole genome shotgun (WGS) entry which is preliminary data.</text>
</comment>
<dbReference type="InterPro" id="IPR013216">
    <property type="entry name" value="Methyltransf_11"/>
</dbReference>
<evidence type="ECO:0000259" key="1">
    <source>
        <dbReference type="Pfam" id="PF08241"/>
    </source>
</evidence>
<dbReference type="EMBL" id="BANB01000549">
    <property type="protein sequence ID" value="GAN77975.1"/>
    <property type="molecule type" value="Genomic_DNA"/>
</dbReference>
<dbReference type="GO" id="GO:0008757">
    <property type="term" value="F:S-adenosylmethionine-dependent methyltransferase activity"/>
    <property type="evidence" value="ECO:0007669"/>
    <property type="project" value="InterPro"/>
</dbReference>
<name>A0A0D6P876_9PROT</name>
<feature type="domain" description="Methyltransferase type 11" evidence="1">
    <location>
        <begin position="227"/>
        <end position="274"/>
    </location>
</feature>
<dbReference type="OrthoDB" id="7171187at2"/>
<keyword evidence="3" id="KW-1185">Reference proteome</keyword>
<evidence type="ECO:0000313" key="3">
    <source>
        <dbReference type="Proteomes" id="UP000032680"/>
    </source>
</evidence>